<dbReference type="KEGG" id="ttq:NIES37_23050"/>
<protein>
    <submittedName>
        <fullName evidence="2">Conserved hypothetical membrane protein</fullName>
    </submittedName>
</protein>
<dbReference type="AlphaFoldDB" id="A0A1Z4MXZ8"/>
<keyword evidence="1" id="KW-0472">Membrane</keyword>
<feature type="transmembrane region" description="Helical" evidence="1">
    <location>
        <begin position="37"/>
        <end position="57"/>
    </location>
</feature>
<dbReference type="RefSeq" id="WP_096575699.1">
    <property type="nucleotide sequence ID" value="NZ_CAWNJS010000001.1"/>
</dbReference>
<name>A0A1Z4MXZ8_9CYAN</name>
<feature type="transmembrane region" description="Helical" evidence="1">
    <location>
        <begin position="103"/>
        <end position="124"/>
    </location>
</feature>
<keyword evidence="1" id="KW-1133">Transmembrane helix</keyword>
<accession>A0A1Z4MXZ8</accession>
<proteinExistence type="predicted"/>
<gene>
    <name evidence="2" type="ORF">NIES37_23050</name>
</gene>
<dbReference type="EMBL" id="AP018248">
    <property type="protein sequence ID" value="BAY98355.1"/>
    <property type="molecule type" value="Genomic_DNA"/>
</dbReference>
<evidence type="ECO:0000256" key="1">
    <source>
        <dbReference type="SAM" id="Phobius"/>
    </source>
</evidence>
<reference evidence="2 3" key="1">
    <citation type="submission" date="2017-06" db="EMBL/GenBank/DDBJ databases">
        <title>Genome sequencing of cyanobaciteial culture collection at National Institute for Environmental Studies (NIES).</title>
        <authorList>
            <person name="Hirose Y."/>
            <person name="Shimura Y."/>
            <person name="Fujisawa T."/>
            <person name="Nakamura Y."/>
            <person name="Kawachi M."/>
        </authorList>
    </citation>
    <scope>NUCLEOTIDE SEQUENCE [LARGE SCALE GENOMIC DNA]</scope>
    <source>
        <strain evidence="2 3">NIES-37</strain>
    </source>
</reference>
<evidence type="ECO:0000313" key="2">
    <source>
        <dbReference type="EMBL" id="BAY98355.1"/>
    </source>
</evidence>
<sequence length="138" mass="15330">MIFLKSIIVWLVFILGESVNGTVRTFWLVPALGDFWAHQISFFTGSILVVAIATIFVKWLHATRTSQLLNIGILWMLLTLSFEICLGRFVLGYSWQQIAADYNLLNGGLMPIGLVLLILAPLIAAKIRGVALKKNQTA</sequence>
<feature type="transmembrane region" description="Helical" evidence="1">
    <location>
        <begin position="69"/>
        <end position="91"/>
    </location>
</feature>
<dbReference type="Proteomes" id="UP000218785">
    <property type="component" value="Chromosome"/>
</dbReference>
<organism evidence="2 3">
    <name type="scientific">Tolypothrix tenuis PCC 7101</name>
    <dbReference type="NCBI Taxonomy" id="231146"/>
    <lineage>
        <taxon>Bacteria</taxon>
        <taxon>Bacillati</taxon>
        <taxon>Cyanobacteriota</taxon>
        <taxon>Cyanophyceae</taxon>
        <taxon>Nostocales</taxon>
        <taxon>Tolypothrichaceae</taxon>
        <taxon>Tolypothrix</taxon>
    </lineage>
</organism>
<keyword evidence="1" id="KW-0812">Transmembrane</keyword>
<evidence type="ECO:0000313" key="3">
    <source>
        <dbReference type="Proteomes" id="UP000218785"/>
    </source>
</evidence>
<keyword evidence="3" id="KW-1185">Reference proteome</keyword>